<dbReference type="GO" id="GO:0000271">
    <property type="term" value="P:polysaccharide biosynthetic process"/>
    <property type="evidence" value="ECO:0007669"/>
    <property type="project" value="InterPro"/>
</dbReference>
<comment type="caution">
    <text evidence="1">The sequence shown here is derived from an EMBL/GenBank/DDBJ whole genome shotgun (WGS) entry which is preliminary data.</text>
</comment>
<sequence length="671" mass="76927">MYKNTNKQANAIAGWGYRLTTIKARKYAIENQLPFISLEDGFLRSVGLGLDGFSPLSLIADKLGIYYDARSPSELEELIKDKSRLVLNLNDATEAIKLIIDNELTKYNHAPAFTGFSNEHHLQNKKVLVIDQTVGDMSVKYGGADQQTFLEMLDKAIKENPNATVYIKTHTDVINGYKKGFLTSNLDNTSVILFSDDINPISLLKHVDKVYVVTSHMGFEALLLGKEVITFGLPWYAGWGLTDDRHKNIKSLKHNNRRSEATIIELFTASYILYCQYINPNTGKKGTIFDVINYLIKIKKLNNKLRGSVKLVGFSFWKKHVLLPYLNLPSIQTHFFSINKFIKNENHNKLNHKVKSQKILIWGQGKKNINSILQNEQFRTMRIEDGFIRSIGLGSNLVMPYSLVIDEIGIYFNSQQVSELELLLATKVVTKEEEQQANSLQQLLIETKLGKYNVGYEKNIKPLDTNSKIILIPGQVEDDASIIYGSPIIKTNLELVQIVRQKNPDAYIIYKPHPDVLSGNRIGKIGEAELKKYVNDIVEFVDIIHCIEQVDEIHTITSLAGFEALIRHKKVVCYGQPFYSGWGLTKDIYPNSRRKRILSLDELIYIVMYEYPIYIHPQSLDFTDPETLIKYLNNKKLEKVRQIKQFWLKKQLQKIKQILLLIIKMKFSKCN</sequence>
<dbReference type="InterPro" id="IPR007833">
    <property type="entry name" value="Capsule_polysaccharide_synth"/>
</dbReference>
<reference evidence="3 4" key="1">
    <citation type="submission" date="2017-03" db="EMBL/GenBank/DDBJ databases">
        <title>Comparative genomics of honeybee gut symbionts reveal geographically distinct and subgroup specific antibiotic resistance.</title>
        <authorList>
            <person name="Ludvigsen J."/>
            <person name="Porcellato D."/>
            <person name="Labee-Lund T.M."/>
            <person name="Amdam G.V."/>
            <person name="Rudi K."/>
        </authorList>
    </citation>
    <scope>NUCLEOTIDE SEQUENCE [LARGE SCALE GENOMIC DNA]</scope>
    <source>
        <strain evidence="1 4">A-7-12</strain>
        <strain evidence="2 3">A-9-12</strain>
    </source>
</reference>
<name>A0A242NG15_9GAMM</name>
<dbReference type="Proteomes" id="UP000194800">
    <property type="component" value="Unassembled WGS sequence"/>
</dbReference>
<dbReference type="GO" id="GO:0015774">
    <property type="term" value="P:polysaccharide transport"/>
    <property type="evidence" value="ECO:0007669"/>
    <property type="project" value="InterPro"/>
</dbReference>
<evidence type="ECO:0000313" key="2">
    <source>
        <dbReference type="EMBL" id="OTQ08084.1"/>
    </source>
</evidence>
<gene>
    <name evidence="2" type="ORF">B6C91_13440</name>
    <name evidence="1" type="ORF">B6D08_09960</name>
</gene>
<evidence type="ECO:0000313" key="4">
    <source>
        <dbReference type="Proteomes" id="UP000194977"/>
    </source>
</evidence>
<dbReference type="CDD" id="cd16440">
    <property type="entry name" value="beta_Kdo_transferase_KpsC_1"/>
    <property type="match status" value="1"/>
</dbReference>
<dbReference type="Proteomes" id="UP000194977">
    <property type="component" value="Unassembled WGS sequence"/>
</dbReference>
<dbReference type="EMBL" id="NART01000111">
    <property type="protein sequence ID" value="OTQ08084.1"/>
    <property type="molecule type" value="Genomic_DNA"/>
</dbReference>
<keyword evidence="3" id="KW-1185">Reference proteome</keyword>
<evidence type="ECO:0000313" key="1">
    <source>
        <dbReference type="EMBL" id="OTP98824.1"/>
    </source>
</evidence>
<evidence type="ECO:0008006" key="5">
    <source>
        <dbReference type="Google" id="ProtNLM"/>
    </source>
</evidence>
<dbReference type="CDD" id="cd16439">
    <property type="entry name" value="beta_Kdo_transferase_KpsC_2"/>
    <property type="match status" value="1"/>
</dbReference>
<organism evidence="1 4">
    <name type="scientific">Gilliamella apicola</name>
    <dbReference type="NCBI Taxonomy" id="1196095"/>
    <lineage>
        <taxon>Bacteria</taxon>
        <taxon>Pseudomonadati</taxon>
        <taxon>Pseudomonadota</taxon>
        <taxon>Gammaproteobacteria</taxon>
        <taxon>Orbales</taxon>
        <taxon>Orbaceae</taxon>
        <taxon>Gilliamella</taxon>
    </lineage>
</organism>
<protein>
    <recommendedName>
        <fullName evidence="5">Capsular polysaccharide biosynthesis protein</fullName>
    </recommendedName>
</protein>
<proteinExistence type="predicted"/>
<dbReference type="AlphaFoldDB" id="A0A242NG15"/>
<accession>A0A242NG15</accession>
<dbReference type="Pfam" id="PF05159">
    <property type="entry name" value="Capsule_synth"/>
    <property type="match status" value="2"/>
</dbReference>
<dbReference type="EMBL" id="NARP01000025">
    <property type="protein sequence ID" value="OTP98824.1"/>
    <property type="molecule type" value="Genomic_DNA"/>
</dbReference>
<dbReference type="RefSeq" id="WP_216354808.1">
    <property type="nucleotide sequence ID" value="NZ_MZNF01000050.1"/>
</dbReference>
<evidence type="ECO:0000313" key="3">
    <source>
        <dbReference type="Proteomes" id="UP000194800"/>
    </source>
</evidence>